<evidence type="ECO:0000256" key="12">
    <source>
        <dbReference type="SAM" id="SignalP"/>
    </source>
</evidence>
<sequence>MNSFYRITLFALSLVACAAAKTVAELDISNAVVSPDGFSRSAIVVNGVTPGSLLTGTKGESFQIKVKNSLTDESMNMSTSVHWHGIIQYHSNAMDGTAFVTQCPIVSGSSFIYTFTPPNQAGTFWYHSHFRLQYCEGLRGAMVIYDPHDPYLGLYDVDDESTIITLADWYHINAFDVKPINIPDSLLINGVGRYPGGPATPLAVINVVQGKRYRIRLLNIGCKPDYQFSIDNHTFTVIEADGEPTQPLVVDSIPISAAQRYSFILEANQTVDNYYIRVNPTSYRSTFDGGLNSAILRYSGAPIEDPPDRTWPTVNPLEEYNLQAANDPGAPGVAGVGNADINLNLVAQINQTTARFQVNGVSYESPSTPVLLQLLSGALTATQLQPQGSVYVLPRNKVVEVSFPGALLAAAHPFHLHGHKFDVVRSAGVTGYNYVNPVRRDTVSSGSVADNVTIRFTTNNPGPWFLHCHIDFHLDLGMAVVFAEAPENTAQVDSVNGQWNQLCPTYDSLPPSEQ</sequence>
<evidence type="ECO:0000256" key="2">
    <source>
        <dbReference type="ARBA" id="ARBA00001935"/>
    </source>
</evidence>
<feature type="domain" description="Plastocyanin-like" evidence="15">
    <location>
        <begin position="29"/>
        <end position="148"/>
    </location>
</feature>
<evidence type="ECO:0000259" key="13">
    <source>
        <dbReference type="Pfam" id="PF00394"/>
    </source>
</evidence>
<evidence type="ECO:0000256" key="8">
    <source>
        <dbReference type="ARBA" id="ARBA00023002"/>
    </source>
</evidence>
<evidence type="ECO:0000256" key="1">
    <source>
        <dbReference type="ARBA" id="ARBA00000349"/>
    </source>
</evidence>
<gene>
    <name evidence="16" type="ORF">PAXRUDRAFT_151830</name>
</gene>
<dbReference type="GO" id="GO:0005507">
    <property type="term" value="F:copper ion binding"/>
    <property type="evidence" value="ECO:0007669"/>
    <property type="project" value="InterPro"/>
</dbReference>
<dbReference type="PROSITE" id="PS51257">
    <property type="entry name" value="PROKAR_LIPOPROTEIN"/>
    <property type="match status" value="1"/>
</dbReference>
<dbReference type="OrthoDB" id="2121828at2759"/>
<evidence type="ECO:0000259" key="15">
    <source>
        <dbReference type="Pfam" id="PF07732"/>
    </source>
</evidence>
<keyword evidence="12" id="KW-0732">Signal</keyword>
<keyword evidence="10" id="KW-1015">Disulfide bond</keyword>
<dbReference type="GO" id="GO:0052716">
    <property type="term" value="F:hydroquinone:oxygen oxidoreductase activity"/>
    <property type="evidence" value="ECO:0007669"/>
    <property type="project" value="UniProtKB-EC"/>
</dbReference>
<keyword evidence="17" id="KW-1185">Reference proteome</keyword>
<dbReference type="HOGENOM" id="CLU_006504_2_1_1"/>
<evidence type="ECO:0000256" key="5">
    <source>
        <dbReference type="ARBA" id="ARBA00012297"/>
    </source>
</evidence>
<comment type="catalytic activity">
    <reaction evidence="1">
        <text>4 hydroquinone + O2 = 4 benzosemiquinone + 2 H2O</text>
        <dbReference type="Rhea" id="RHEA:11276"/>
        <dbReference type="ChEBI" id="CHEBI:15377"/>
        <dbReference type="ChEBI" id="CHEBI:15379"/>
        <dbReference type="ChEBI" id="CHEBI:17594"/>
        <dbReference type="ChEBI" id="CHEBI:17977"/>
        <dbReference type="EC" id="1.10.3.2"/>
    </reaction>
</comment>
<feature type="domain" description="Plastocyanin-like" evidence="14">
    <location>
        <begin position="365"/>
        <end position="487"/>
    </location>
</feature>
<dbReference type="EC" id="1.10.3.2" evidence="5"/>
<dbReference type="InterPro" id="IPR045087">
    <property type="entry name" value="Cu-oxidase_fam"/>
</dbReference>
<dbReference type="Gene3D" id="2.60.40.420">
    <property type="entry name" value="Cupredoxins - blue copper proteins"/>
    <property type="match status" value="3"/>
</dbReference>
<dbReference type="InterPro" id="IPR002355">
    <property type="entry name" value="Cu_oxidase_Cu_BS"/>
</dbReference>
<dbReference type="InterPro" id="IPR011707">
    <property type="entry name" value="Cu-oxidase-like_N"/>
</dbReference>
<reference evidence="16 17" key="1">
    <citation type="submission" date="2014-04" db="EMBL/GenBank/DDBJ databases">
        <authorList>
            <consortium name="DOE Joint Genome Institute"/>
            <person name="Kuo A."/>
            <person name="Kohler A."/>
            <person name="Jargeat P."/>
            <person name="Nagy L.G."/>
            <person name="Floudas D."/>
            <person name="Copeland A."/>
            <person name="Barry K.W."/>
            <person name="Cichocki N."/>
            <person name="Veneault-Fourrey C."/>
            <person name="LaButti K."/>
            <person name="Lindquist E.A."/>
            <person name="Lipzen A."/>
            <person name="Lundell T."/>
            <person name="Morin E."/>
            <person name="Murat C."/>
            <person name="Sun H."/>
            <person name="Tunlid A."/>
            <person name="Henrissat B."/>
            <person name="Grigoriev I.V."/>
            <person name="Hibbett D.S."/>
            <person name="Martin F."/>
            <person name="Nordberg H.P."/>
            <person name="Cantor M.N."/>
            <person name="Hua S.X."/>
        </authorList>
    </citation>
    <scope>NUCLEOTIDE SEQUENCE [LARGE SCALE GENOMIC DNA]</scope>
    <source>
        <strain evidence="16 17">Ve08.2h10</strain>
    </source>
</reference>
<evidence type="ECO:0000256" key="6">
    <source>
        <dbReference type="ARBA" id="ARBA00022525"/>
    </source>
</evidence>
<dbReference type="InterPro" id="IPR008972">
    <property type="entry name" value="Cupredoxin"/>
</dbReference>
<dbReference type="SUPFAM" id="SSF49503">
    <property type="entry name" value="Cupredoxins"/>
    <property type="match status" value="3"/>
</dbReference>
<dbReference type="Pfam" id="PF07731">
    <property type="entry name" value="Cu-oxidase_2"/>
    <property type="match status" value="1"/>
</dbReference>
<dbReference type="InterPro" id="IPR001117">
    <property type="entry name" value="Cu-oxidase_2nd"/>
</dbReference>
<dbReference type="STRING" id="930991.A0A0D0DHX0"/>
<comment type="similarity">
    <text evidence="4">Belongs to the multicopper oxidase family.</text>
</comment>
<dbReference type="PANTHER" id="PTHR11709:SF394">
    <property type="entry name" value="FI03373P-RELATED"/>
    <property type="match status" value="1"/>
</dbReference>
<evidence type="ECO:0000313" key="17">
    <source>
        <dbReference type="Proteomes" id="UP000054538"/>
    </source>
</evidence>
<dbReference type="Pfam" id="PF00394">
    <property type="entry name" value="Cu-oxidase"/>
    <property type="match status" value="1"/>
</dbReference>
<dbReference type="CDD" id="cd13903">
    <property type="entry name" value="CuRO_3_Tv-LCC_like"/>
    <property type="match status" value="1"/>
</dbReference>
<keyword evidence="6" id="KW-0964">Secreted</keyword>
<comment type="cofactor">
    <cofactor evidence="2">
        <name>Cu cation</name>
        <dbReference type="ChEBI" id="CHEBI:23378"/>
    </cofactor>
</comment>
<dbReference type="InParanoid" id="A0A0D0DHX0"/>
<evidence type="ECO:0000256" key="10">
    <source>
        <dbReference type="ARBA" id="ARBA00023157"/>
    </source>
</evidence>
<dbReference type="PROSITE" id="PS00079">
    <property type="entry name" value="MULTICOPPER_OXIDASE1"/>
    <property type="match status" value="1"/>
</dbReference>
<dbReference type="Proteomes" id="UP000054538">
    <property type="component" value="Unassembled WGS sequence"/>
</dbReference>
<organism evidence="16 17">
    <name type="scientific">Paxillus rubicundulus Ve08.2h10</name>
    <dbReference type="NCBI Taxonomy" id="930991"/>
    <lineage>
        <taxon>Eukaryota</taxon>
        <taxon>Fungi</taxon>
        <taxon>Dikarya</taxon>
        <taxon>Basidiomycota</taxon>
        <taxon>Agaricomycotina</taxon>
        <taxon>Agaricomycetes</taxon>
        <taxon>Agaricomycetidae</taxon>
        <taxon>Boletales</taxon>
        <taxon>Paxilineae</taxon>
        <taxon>Paxillaceae</taxon>
        <taxon>Paxillus</taxon>
    </lineage>
</organism>
<dbReference type="EMBL" id="KN825511">
    <property type="protein sequence ID" value="KIK90498.1"/>
    <property type="molecule type" value="Genomic_DNA"/>
</dbReference>
<evidence type="ECO:0000256" key="7">
    <source>
        <dbReference type="ARBA" id="ARBA00022723"/>
    </source>
</evidence>
<dbReference type="PANTHER" id="PTHR11709">
    <property type="entry name" value="MULTI-COPPER OXIDASE"/>
    <property type="match status" value="1"/>
</dbReference>
<feature type="signal peptide" evidence="12">
    <location>
        <begin position="1"/>
        <end position="20"/>
    </location>
</feature>
<accession>A0A0D0DHX0</accession>
<dbReference type="FunFam" id="2.60.40.420:FF:000045">
    <property type="entry name" value="Laccase 2"/>
    <property type="match status" value="1"/>
</dbReference>
<evidence type="ECO:0000256" key="9">
    <source>
        <dbReference type="ARBA" id="ARBA00023008"/>
    </source>
</evidence>
<evidence type="ECO:0000313" key="16">
    <source>
        <dbReference type="EMBL" id="KIK90498.1"/>
    </source>
</evidence>
<name>A0A0D0DHX0_9AGAM</name>
<dbReference type="AlphaFoldDB" id="A0A0D0DHX0"/>
<keyword evidence="9" id="KW-0186">Copper</keyword>
<dbReference type="PROSITE" id="PS00080">
    <property type="entry name" value="MULTICOPPER_OXIDASE2"/>
    <property type="match status" value="1"/>
</dbReference>
<evidence type="ECO:0000259" key="14">
    <source>
        <dbReference type="Pfam" id="PF07731"/>
    </source>
</evidence>
<evidence type="ECO:0000256" key="3">
    <source>
        <dbReference type="ARBA" id="ARBA00004613"/>
    </source>
</evidence>
<keyword evidence="7" id="KW-0479">Metal-binding</keyword>
<dbReference type="GO" id="GO:0005576">
    <property type="term" value="C:extracellular region"/>
    <property type="evidence" value="ECO:0007669"/>
    <property type="project" value="UniProtKB-SubCell"/>
</dbReference>
<comment type="subcellular location">
    <subcellularLocation>
        <location evidence="3">Secreted</location>
    </subcellularLocation>
</comment>
<evidence type="ECO:0000256" key="11">
    <source>
        <dbReference type="ARBA" id="ARBA00023180"/>
    </source>
</evidence>
<feature type="domain" description="Plastocyanin-like" evidence="13">
    <location>
        <begin position="160"/>
        <end position="301"/>
    </location>
</feature>
<evidence type="ECO:0000256" key="4">
    <source>
        <dbReference type="ARBA" id="ARBA00010609"/>
    </source>
</evidence>
<keyword evidence="8" id="KW-0560">Oxidoreductase</keyword>
<dbReference type="InterPro" id="IPR033138">
    <property type="entry name" value="Cu_oxidase_CS"/>
</dbReference>
<feature type="chain" id="PRO_5002208509" description="laccase" evidence="12">
    <location>
        <begin position="21"/>
        <end position="514"/>
    </location>
</feature>
<proteinExistence type="inferred from homology"/>
<keyword evidence="11" id="KW-0325">Glycoprotein</keyword>
<dbReference type="InterPro" id="IPR011706">
    <property type="entry name" value="Cu-oxidase_C"/>
</dbReference>
<protein>
    <recommendedName>
        <fullName evidence="5">laccase</fullName>
        <ecNumber evidence="5">1.10.3.2</ecNumber>
    </recommendedName>
</protein>
<dbReference type="Pfam" id="PF07732">
    <property type="entry name" value="Cu-oxidase_3"/>
    <property type="match status" value="1"/>
</dbReference>
<reference evidence="17" key="2">
    <citation type="submission" date="2015-01" db="EMBL/GenBank/DDBJ databases">
        <title>Evolutionary Origins and Diversification of the Mycorrhizal Mutualists.</title>
        <authorList>
            <consortium name="DOE Joint Genome Institute"/>
            <consortium name="Mycorrhizal Genomics Consortium"/>
            <person name="Kohler A."/>
            <person name="Kuo A."/>
            <person name="Nagy L.G."/>
            <person name="Floudas D."/>
            <person name="Copeland A."/>
            <person name="Barry K.W."/>
            <person name="Cichocki N."/>
            <person name="Veneault-Fourrey C."/>
            <person name="LaButti K."/>
            <person name="Lindquist E.A."/>
            <person name="Lipzen A."/>
            <person name="Lundell T."/>
            <person name="Morin E."/>
            <person name="Murat C."/>
            <person name="Riley R."/>
            <person name="Ohm R."/>
            <person name="Sun H."/>
            <person name="Tunlid A."/>
            <person name="Henrissat B."/>
            <person name="Grigoriev I.V."/>
            <person name="Hibbett D.S."/>
            <person name="Martin F."/>
        </authorList>
    </citation>
    <scope>NUCLEOTIDE SEQUENCE [LARGE SCALE GENOMIC DNA]</scope>
    <source>
        <strain evidence="17">Ve08.2h10</strain>
    </source>
</reference>